<gene>
    <name evidence="1" type="ORF">H8R02_26505</name>
</gene>
<evidence type="ECO:0000313" key="2">
    <source>
        <dbReference type="Proteomes" id="UP000596827"/>
    </source>
</evidence>
<name>A0A923MEY8_9BURK</name>
<organism evidence="1 2">
    <name type="scientific">Ramlibacter albus</name>
    <dbReference type="NCBI Taxonomy" id="2079448"/>
    <lineage>
        <taxon>Bacteria</taxon>
        <taxon>Pseudomonadati</taxon>
        <taxon>Pseudomonadota</taxon>
        <taxon>Betaproteobacteria</taxon>
        <taxon>Burkholderiales</taxon>
        <taxon>Comamonadaceae</taxon>
        <taxon>Ramlibacter</taxon>
    </lineage>
</organism>
<keyword evidence="2" id="KW-1185">Reference proteome</keyword>
<proteinExistence type="predicted"/>
<dbReference type="Proteomes" id="UP000596827">
    <property type="component" value="Unassembled WGS sequence"/>
</dbReference>
<reference evidence="1" key="1">
    <citation type="submission" date="2020-08" db="EMBL/GenBank/DDBJ databases">
        <title>Ramlibacter sp. GTP1 16S ribosomal RNA gene genome sequencing and assembly.</title>
        <authorList>
            <person name="Kang M."/>
        </authorList>
    </citation>
    <scope>NUCLEOTIDE SEQUENCE</scope>
    <source>
        <strain evidence="1">GTP1</strain>
    </source>
</reference>
<sequence length="264" mass="28953">MPKTHVLRVICASVARVESSPVNVLLTLRNDFCQKNVRARSAWLYTHGWFVGWFEGARDAVENGIAIAASDTRNAGQRIVHRSTGPATLAQPISVVATQSQHTPTEFARGIEWLRRSPLAQEEPLAVWRRLSEPCVAPGHGTWSALPDHDVAYVAADPNASLDELRKLGERHGSPVVYQRFANARLRSGDVGAAYVDVPHRDGFTRVRLVSRRSLEQPMLRTVLDATGCTVRDFGSFAAPEPGIGVTLYPQPVNAWMPQTTTGA</sequence>
<comment type="caution">
    <text evidence="1">The sequence shown here is derived from an EMBL/GenBank/DDBJ whole genome shotgun (WGS) entry which is preliminary data.</text>
</comment>
<evidence type="ECO:0000313" key="1">
    <source>
        <dbReference type="EMBL" id="MBC5768044.1"/>
    </source>
</evidence>
<protein>
    <submittedName>
        <fullName evidence="1">Uncharacterized protein</fullName>
    </submittedName>
</protein>
<dbReference type="EMBL" id="JACORU010000014">
    <property type="protein sequence ID" value="MBC5768044.1"/>
    <property type="molecule type" value="Genomic_DNA"/>
</dbReference>
<dbReference type="AlphaFoldDB" id="A0A923MEY8"/>
<accession>A0A923MEY8</accession>
<dbReference type="RefSeq" id="WP_187084532.1">
    <property type="nucleotide sequence ID" value="NZ_JACORU010000014.1"/>
</dbReference>